<protein>
    <submittedName>
        <fullName evidence="3">DNA polymerase III subunit epsilon</fullName>
    </submittedName>
</protein>
<feature type="domain" description="Exonuclease" evidence="2">
    <location>
        <begin position="4"/>
        <end position="170"/>
    </location>
</feature>
<dbReference type="InterPro" id="IPR036397">
    <property type="entry name" value="RNaseH_sf"/>
</dbReference>
<dbReference type="PANTHER" id="PTHR30231:SF42">
    <property type="entry name" value="EXONUCLEASE"/>
    <property type="match status" value="1"/>
</dbReference>
<dbReference type="InterPro" id="IPR036420">
    <property type="entry name" value="BRCT_dom_sf"/>
</dbReference>
<dbReference type="CDD" id="cd17748">
    <property type="entry name" value="BRCT_DNA_ligase_like"/>
    <property type="match status" value="1"/>
</dbReference>
<proteinExistence type="predicted"/>
<sequence>MALDFTALDFETANGFRGSPCSVGLVRVRNGQPVERAYWLMRPPVGFDRFDARNVGIHGITAAQVAGAPRFADVFGDMADFIGSDPLVAHNAGFDIGVIESALEVSGRDIPRFDYACSLVMARRTYDLPSYALPVAAMEAGHPLENHHDALADAEACAWIMIDVVERRRAARQPADLQMAGLQLADPQLTDRPLLERPDAGAHFATEGESTPPVTTGSAGTASRTLTMRSSTGLLEAGLAEFLALDGVRLRQLEARRAGTSPESRATRQARGLGPVFDSTVVLPHAERMPDLMHWPDEGINPEPAADADPAHPLYGHTVVFTGNLGMPRQEAKNRAAAWGARTGSRVNAQTTMLVVGDGFRSEDLGAATRGGAIGHRKTRDALARRQQGQHVELVSEPEFLQMLDGNWPDAAV</sequence>
<dbReference type="PANTHER" id="PTHR30231">
    <property type="entry name" value="DNA POLYMERASE III SUBUNIT EPSILON"/>
    <property type="match status" value="1"/>
</dbReference>
<comment type="caution">
    <text evidence="3">The sequence shown here is derived from an EMBL/GenBank/DDBJ whole genome shotgun (WGS) entry which is preliminary data.</text>
</comment>
<dbReference type="Pfam" id="PF00929">
    <property type="entry name" value="RNase_T"/>
    <property type="match status" value="1"/>
</dbReference>
<gene>
    <name evidence="3" type="primary">dnaQ</name>
    <name evidence="3" type="ORF">GCM10010977_01520</name>
</gene>
<name>A0ABQ2LM87_9MICC</name>
<dbReference type="SUPFAM" id="SSF53098">
    <property type="entry name" value="Ribonuclease H-like"/>
    <property type="match status" value="1"/>
</dbReference>
<evidence type="ECO:0000313" key="3">
    <source>
        <dbReference type="EMBL" id="GGO39989.1"/>
    </source>
</evidence>
<dbReference type="EMBL" id="BMLQ01000001">
    <property type="protein sequence ID" value="GGO39989.1"/>
    <property type="molecule type" value="Genomic_DNA"/>
</dbReference>
<evidence type="ECO:0000256" key="1">
    <source>
        <dbReference type="SAM" id="MobiDB-lite"/>
    </source>
</evidence>
<accession>A0ABQ2LM87</accession>
<dbReference type="CDD" id="cd06130">
    <property type="entry name" value="DNA_pol_III_epsilon_like"/>
    <property type="match status" value="1"/>
</dbReference>
<reference evidence="4" key="1">
    <citation type="journal article" date="2019" name="Int. J. Syst. Evol. Microbiol.">
        <title>The Global Catalogue of Microorganisms (GCM) 10K type strain sequencing project: providing services to taxonomists for standard genome sequencing and annotation.</title>
        <authorList>
            <consortium name="The Broad Institute Genomics Platform"/>
            <consortium name="The Broad Institute Genome Sequencing Center for Infectious Disease"/>
            <person name="Wu L."/>
            <person name="Ma J."/>
        </authorList>
    </citation>
    <scope>NUCLEOTIDE SEQUENCE [LARGE SCALE GENOMIC DNA]</scope>
    <source>
        <strain evidence="4">CGMCC 1.7064</strain>
    </source>
</reference>
<dbReference type="Proteomes" id="UP000642509">
    <property type="component" value="Unassembled WGS sequence"/>
</dbReference>
<dbReference type="SUPFAM" id="SSF52113">
    <property type="entry name" value="BRCT domain"/>
    <property type="match status" value="1"/>
</dbReference>
<keyword evidence="4" id="KW-1185">Reference proteome</keyword>
<dbReference type="RefSeq" id="WP_188803264.1">
    <property type="nucleotide sequence ID" value="NZ_BAAAOU010000003.1"/>
</dbReference>
<dbReference type="SMART" id="SM00479">
    <property type="entry name" value="EXOIII"/>
    <property type="match status" value="1"/>
</dbReference>
<feature type="compositionally biased region" description="Polar residues" evidence="1">
    <location>
        <begin position="208"/>
        <end position="223"/>
    </location>
</feature>
<evidence type="ECO:0000259" key="2">
    <source>
        <dbReference type="SMART" id="SM00479"/>
    </source>
</evidence>
<dbReference type="InterPro" id="IPR013520">
    <property type="entry name" value="Ribonucl_H"/>
</dbReference>
<feature type="region of interest" description="Disordered" evidence="1">
    <location>
        <begin position="203"/>
        <end position="223"/>
    </location>
</feature>
<dbReference type="InterPro" id="IPR012337">
    <property type="entry name" value="RNaseH-like_sf"/>
</dbReference>
<evidence type="ECO:0000313" key="4">
    <source>
        <dbReference type="Proteomes" id="UP000642509"/>
    </source>
</evidence>
<organism evidence="3 4">
    <name type="scientific">Citricoccus zhacaiensis</name>
    <dbReference type="NCBI Taxonomy" id="489142"/>
    <lineage>
        <taxon>Bacteria</taxon>
        <taxon>Bacillati</taxon>
        <taxon>Actinomycetota</taxon>
        <taxon>Actinomycetes</taxon>
        <taxon>Micrococcales</taxon>
        <taxon>Micrococcaceae</taxon>
        <taxon>Citricoccus</taxon>
    </lineage>
</organism>
<dbReference type="Gene3D" id="3.30.420.10">
    <property type="entry name" value="Ribonuclease H-like superfamily/Ribonuclease H"/>
    <property type="match status" value="1"/>
</dbReference>
<dbReference type="Gene3D" id="3.40.50.10190">
    <property type="entry name" value="BRCT domain"/>
    <property type="match status" value="1"/>
</dbReference>